<dbReference type="Pfam" id="PF05525">
    <property type="entry name" value="Branch_AA_trans"/>
    <property type="match status" value="1"/>
</dbReference>
<comment type="subcellular location">
    <subcellularLocation>
        <location evidence="1 9">Cell membrane</location>
        <topology evidence="1 9">Multi-pass membrane protein</topology>
    </subcellularLocation>
</comment>
<evidence type="ECO:0000256" key="1">
    <source>
        <dbReference type="ARBA" id="ARBA00004651"/>
    </source>
</evidence>
<dbReference type="PANTHER" id="PTHR30588:SF0">
    <property type="entry name" value="BRANCHED-CHAIN AMINO ACID PERMEASE BRNQ"/>
    <property type="match status" value="1"/>
</dbReference>
<evidence type="ECO:0000256" key="7">
    <source>
        <dbReference type="ARBA" id="ARBA00022989"/>
    </source>
</evidence>
<evidence type="ECO:0000256" key="6">
    <source>
        <dbReference type="ARBA" id="ARBA00022970"/>
    </source>
</evidence>
<evidence type="ECO:0000256" key="5">
    <source>
        <dbReference type="ARBA" id="ARBA00022692"/>
    </source>
</evidence>
<gene>
    <name evidence="10" type="ORF">NCTC5664_00724</name>
</gene>
<reference evidence="10 11" key="1">
    <citation type="submission" date="2018-06" db="EMBL/GenBank/DDBJ databases">
        <authorList>
            <consortium name="Pathogen Informatics"/>
            <person name="Doyle S."/>
        </authorList>
    </citation>
    <scope>NUCLEOTIDE SEQUENCE [LARGE SCALE GENOMIC DNA]</scope>
    <source>
        <strain evidence="10 11">NCTC5664</strain>
    </source>
</reference>
<evidence type="ECO:0000256" key="4">
    <source>
        <dbReference type="ARBA" id="ARBA00022475"/>
    </source>
</evidence>
<feature type="transmembrane region" description="Helical" evidence="9">
    <location>
        <begin position="75"/>
        <end position="100"/>
    </location>
</feature>
<evidence type="ECO:0000313" key="11">
    <source>
        <dbReference type="Proteomes" id="UP000254502"/>
    </source>
</evidence>
<protein>
    <recommendedName>
        <fullName evidence="9">Branched-chain amino acid transport system carrier protein</fullName>
    </recommendedName>
</protein>
<keyword evidence="8 9" id="KW-0472">Membrane</keyword>
<keyword evidence="5 9" id="KW-0812">Transmembrane</keyword>
<organism evidence="10 11">
    <name type="scientific">Staphylococcus aureus</name>
    <dbReference type="NCBI Taxonomy" id="1280"/>
    <lineage>
        <taxon>Bacteria</taxon>
        <taxon>Bacillati</taxon>
        <taxon>Bacillota</taxon>
        <taxon>Bacilli</taxon>
        <taxon>Bacillales</taxon>
        <taxon>Staphylococcaceae</taxon>
        <taxon>Staphylococcus</taxon>
    </lineage>
</organism>
<dbReference type="GO" id="GO:0015190">
    <property type="term" value="F:L-leucine transmembrane transporter activity"/>
    <property type="evidence" value="ECO:0007669"/>
    <property type="project" value="TreeGrafter"/>
</dbReference>
<dbReference type="PANTHER" id="PTHR30588">
    <property type="entry name" value="BRANCHED-CHAIN AMINO ACID TRANSPORT SYSTEM 2 CARRIER PROTEIN"/>
    <property type="match status" value="1"/>
</dbReference>
<evidence type="ECO:0000256" key="9">
    <source>
        <dbReference type="RuleBase" id="RU362122"/>
    </source>
</evidence>
<comment type="caution">
    <text evidence="9">Lacks conserved residue(s) required for the propagation of feature annotation.</text>
</comment>
<feature type="transmembrane region" description="Helical" evidence="9">
    <location>
        <begin position="34"/>
        <end position="55"/>
    </location>
</feature>
<dbReference type="GO" id="GO:0015820">
    <property type="term" value="P:L-leucine transport"/>
    <property type="evidence" value="ECO:0007669"/>
    <property type="project" value="TreeGrafter"/>
</dbReference>
<proteinExistence type="inferred from homology"/>
<evidence type="ECO:0000256" key="2">
    <source>
        <dbReference type="ARBA" id="ARBA00008540"/>
    </source>
</evidence>
<evidence type="ECO:0000313" key="10">
    <source>
        <dbReference type="EMBL" id="SUK36556.1"/>
    </source>
</evidence>
<comment type="similarity">
    <text evidence="2 9">Belongs to the branched chain amino acid transporter family.</text>
</comment>
<dbReference type="GO" id="GO:0005304">
    <property type="term" value="F:L-valine transmembrane transporter activity"/>
    <property type="evidence" value="ECO:0007669"/>
    <property type="project" value="TreeGrafter"/>
</dbReference>
<keyword evidence="4" id="KW-1003">Cell membrane</keyword>
<evidence type="ECO:0000256" key="8">
    <source>
        <dbReference type="ARBA" id="ARBA00023136"/>
    </source>
</evidence>
<accession>A0A380DLU1</accession>
<dbReference type="Proteomes" id="UP000254502">
    <property type="component" value="Unassembled WGS sequence"/>
</dbReference>
<keyword evidence="6 9" id="KW-0029">Amino-acid transport</keyword>
<name>A0A380DLU1_STAAU</name>
<dbReference type="GO" id="GO:0015188">
    <property type="term" value="F:L-isoleucine transmembrane transporter activity"/>
    <property type="evidence" value="ECO:0007669"/>
    <property type="project" value="TreeGrafter"/>
</dbReference>
<keyword evidence="3 9" id="KW-0813">Transport</keyword>
<sequence length="108" mass="11721">MAFGYHHCCNDKKLGIENPTDIAKETIKSGTISIIMMGIIYTLLAIMGTLSIGHFKLSENGGIALAQITQYYLGNYGIVLLSLIVMVACLKTAIGLITAFQKHLNTFP</sequence>
<dbReference type="GO" id="GO:0015818">
    <property type="term" value="P:isoleucine transport"/>
    <property type="evidence" value="ECO:0007669"/>
    <property type="project" value="TreeGrafter"/>
</dbReference>
<keyword evidence="7 9" id="KW-1133">Transmembrane helix</keyword>
<dbReference type="EMBL" id="UHAQ01000002">
    <property type="protein sequence ID" value="SUK36556.1"/>
    <property type="molecule type" value="Genomic_DNA"/>
</dbReference>
<dbReference type="Gene3D" id="1.20.1740.10">
    <property type="entry name" value="Amino acid/polyamine transporter I"/>
    <property type="match status" value="1"/>
</dbReference>
<comment type="function">
    <text evidence="9">Component of the transport system for branched-chain amino acids.</text>
</comment>
<evidence type="ECO:0000256" key="3">
    <source>
        <dbReference type="ARBA" id="ARBA00022448"/>
    </source>
</evidence>
<dbReference type="AlphaFoldDB" id="A0A380DLU1"/>
<dbReference type="GO" id="GO:0005886">
    <property type="term" value="C:plasma membrane"/>
    <property type="evidence" value="ECO:0007669"/>
    <property type="project" value="UniProtKB-SubCell"/>
</dbReference>
<dbReference type="InterPro" id="IPR004685">
    <property type="entry name" value="Brnchd-chn_aa_trnsp_Livcs"/>
</dbReference>